<comment type="caution">
    <text evidence="2">The sequence shown here is derived from an EMBL/GenBank/DDBJ whole genome shotgun (WGS) entry which is preliminary data.</text>
</comment>
<feature type="region of interest" description="Disordered" evidence="1">
    <location>
        <begin position="1"/>
        <end position="23"/>
    </location>
</feature>
<dbReference type="Proteomes" id="UP000293701">
    <property type="component" value="Unassembled WGS sequence"/>
</dbReference>
<evidence type="ECO:0000313" key="3">
    <source>
        <dbReference type="Proteomes" id="UP000293701"/>
    </source>
</evidence>
<name>A0A4R0S6H5_BIFLL</name>
<dbReference type="AlphaFoldDB" id="A0A4R0S6H5"/>
<feature type="compositionally biased region" description="Basic and acidic residues" evidence="1">
    <location>
        <begin position="1"/>
        <end position="10"/>
    </location>
</feature>
<evidence type="ECO:0000313" key="2">
    <source>
        <dbReference type="EMBL" id="TCD74982.1"/>
    </source>
</evidence>
<gene>
    <name evidence="2" type="ORF">MCC10002_0699</name>
</gene>
<protein>
    <submittedName>
        <fullName evidence="2">Uncharacterized protein</fullName>
    </submittedName>
</protein>
<reference evidence="2 3" key="1">
    <citation type="journal article" date="2018" name="Sci. Rep.">
        <title>Genomic diversity and distribution of Bifidobacterium longum subsp. longum across the human lifespan.</title>
        <authorList>
            <person name="Odamaki T."/>
            <person name="Bottacini F."/>
            <person name="Kato K."/>
            <person name="Mitsuyama E."/>
            <person name="Yoshida K."/>
            <person name="Horigome A."/>
            <person name="Xiao J.Z."/>
            <person name="van Sinderen D."/>
        </authorList>
    </citation>
    <scope>NUCLEOTIDE SEQUENCE [LARGE SCALE GENOMIC DNA]</scope>
    <source>
        <strain evidence="2 3">MCC10002</strain>
    </source>
</reference>
<sequence>MSEHITRLAERLQQQVGESHNKPTVKQFEEMLTDALGAEHLTVEPDTDEPETETEDDVPEGFERLASGLFDLIAGALAPADHHDEYMSLLALAMKYSIHVTERAIEEGQLDIADDALTASQALFETLKTVHEAALDALEEDVQ</sequence>
<evidence type="ECO:0000256" key="1">
    <source>
        <dbReference type="SAM" id="MobiDB-lite"/>
    </source>
</evidence>
<proteinExistence type="predicted"/>
<dbReference type="RefSeq" id="WP_131308522.1">
    <property type="nucleotide sequence ID" value="NZ_SHPM01000015.1"/>
</dbReference>
<accession>A0A4R0S6H5</accession>
<feature type="compositionally biased region" description="Polar residues" evidence="1">
    <location>
        <begin position="12"/>
        <end position="23"/>
    </location>
</feature>
<dbReference type="EMBL" id="SHPM01000015">
    <property type="protein sequence ID" value="TCD74982.1"/>
    <property type="molecule type" value="Genomic_DNA"/>
</dbReference>
<organism evidence="2 3">
    <name type="scientific">Bifidobacterium longum subsp. longum</name>
    <dbReference type="NCBI Taxonomy" id="1679"/>
    <lineage>
        <taxon>Bacteria</taxon>
        <taxon>Bacillati</taxon>
        <taxon>Actinomycetota</taxon>
        <taxon>Actinomycetes</taxon>
        <taxon>Bifidobacteriales</taxon>
        <taxon>Bifidobacteriaceae</taxon>
        <taxon>Bifidobacterium</taxon>
    </lineage>
</organism>